<feature type="region of interest" description="Disordered" evidence="1">
    <location>
        <begin position="339"/>
        <end position="360"/>
    </location>
</feature>
<keyword evidence="2" id="KW-1133">Transmembrane helix</keyword>
<feature type="region of interest" description="Disordered" evidence="1">
    <location>
        <begin position="41"/>
        <end position="67"/>
    </location>
</feature>
<gene>
    <name evidence="3" type="ORF">SCHCODRAFT_113776</name>
</gene>
<dbReference type="AlphaFoldDB" id="D8QIR0"/>
<dbReference type="HOGENOM" id="CLU_489293_0_0_1"/>
<evidence type="ECO:0000313" key="4">
    <source>
        <dbReference type="Proteomes" id="UP000007431"/>
    </source>
</evidence>
<keyword evidence="2" id="KW-0472">Membrane</keyword>
<reference evidence="3 4" key="1">
    <citation type="journal article" date="2010" name="Nat. Biotechnol.">
        <title>Genome sequence of the model mushroom Schizophyllum commune.</title>
        <authorList>
            <person name="Ohm R.A."/>
            <person name="de Jong J.F."/>
            <person name="Lugones L.G."/>
            <person name="Aerts A."/>
            <person name="Kothe E."/>
            <person name="Stajich J.E."/>
            <person name="de Vries R.P."/>
            <person name="Record E."/>
            <person name="Levasseur A."/>
            <person name="Baker S.E."/>
            <person name="Bartholomew K.A."/>
            <person name="Coutinho P.M."/>
            <person name="Erdmann S."/>
            <person name="Fowler T.J."/>
            <person name="Gathman A.C."/>
            <person name="Lombard V."/>
            <person name="Henrissat B."/>
            <person name="Knabe N."/>
            <person name="Kuees U."/>
            <person name="Lilly W.W."/>
            <person name="Lindquist E."/>
            <person name="Lucas S."/>
            <person name="Magnuson J.K."/>
            <person name="Piumi F."/>
            <person name="Raudaskoski M."/>
            <person name="Salamov A."/>
            <person name="Schmutz J."/>
            <person name="Schwarze F.W.M.R."/>
            <person name="vanKuyk P.A."/>
            <person name="Horton J.S."/>
            <person name="Grigoriev I.V."/>
            <person name="Woesten H.A.B."/>
        </authorList>
    </citation>
    <scope>NUCLEOTIDE SEQUENCE [LARGE SCALE GENOMIC DNA]</scope>
    <source>
        <strain evidence="4">H4-8 / FGSC 9210</strain>
    </source>
</reference>
<protein>
    <submittedName>
        <fullName evidence="3">Uncharacterized protein</fullName>
    </submittedName>
</protein>
<dbReference type="InParanoid" id="D8QIR0"/>
<feature type="transmembrane region" description="Helical" evidence="2">
    <location>
        <begin position="130"/>
        <end position="151"/>
    </location>
</feature>
<evidence type="ECO:0000313" key="3">
    <source>
        <dbReference type="EMBL" id="EFI92270.1"/>
    </source>
</evidence>
<dbReference type="EMBL" id="GL377313">
    <property type="protein sequence ID" value="EFI92270.1"/>
    <property type="molecule type" value="Genomic_DNA"/>
</dbReference>
<feature type="transmembrane region" description="Helical" evidence="2">
    <location>
        <begin position="172"/>
        <end position="190"/>
    </location>
</feature>
<organism evidence="4">
    <name type="scientific">Schizophyllum commune (strain H4-8 / FGSC 9210)</name>
    <name type="common">Split gill fungus</name>
    <dbReference type="NCBI Taxonomy" id="578458"/>
    <lineage>
        <taxon>Eukaryota</taxon>
        <taxon>Fungi</taxon>
        <taxon>Dikarya</taxon>
        <taxon>Basidiomycota</taxon>
        <taxon>Agaricomycotina</taxon>
        <taxon>Agaricomycetes</taxon>
        <taxon>Agaricomycetidae</taxon>
        <taxon>Agaricales</taxon>
        <taxon>Schizophyllaceae</taxon>
        <taxon>Schizophyllum</taxon>
    </lineage>
</organism>
<proteinExistence type="predicted"/>
<feature type="non-terminal residue" evidence="3">
    <location>
        <position position="557"/>
    </location>
</feature>
<keyword evidence="4" id="KW-1185">Reference proteome</keyword>
<keyword evidence="2" id="KW-0812">Transmembrane</keyword>
<dbReference type="VEuPathDB" id="FungiDB:SCHCODRAFT_02112765"/>
<feature type="compositionally biased region" description="Polar residues" evidence="1">
    <location>
        <begin position="344"/>
        <end position="354"/>
    </location>
</feature>
<accession>D8QIR0</accession>
<evidence type="ECO:0000256" key="1">
    <source>
        <dbReference type="SAM" id="MobiDB-lite"/>
    </source>
</evidence>
<sequence>MLFLEHLSALAGRLTEREFYRQVSAWIIALALHARNGRYQPPPTLSSVPAHDRPTRPNPHHGRADEPYIVVEDTSYTPPDDAQYTFDRPARYHEAEPFATNANASLLNSTCTDLVWIGDVPPPSLPLPDLFPVIALLLLLGVLVGATMEVASALHEMRYSHRSPRPTTPPSLRETSFLVFLAFYVLYLFTQPVYDLYIDGAVVSIYHLLLAIVQDELTVPLQTFPFLAREAYKASKLVLSCIWRPDLITIRVAWGDSCYLLFAIPSCAFTYVDEQHQAYLNRLMDICDFSPRTCSLNCSTSSTRTERPFIATPSKMNQVVTAMEDSYFFVDEGVSTFERPGSPAESTLADSAAQTDGEDKDNLCSACQRVMSHVKQSDESSVSDTSMDIVAQNHAFPQFPPESTTYASRRAAIPAKQGLPRDLVPDCAEDELIFTDVSELRIYRAGFAAASDAAAHIPPAHHKIPDVPRKYTYAQRDRDVFCFGWWEFQYLRDLTDLGKPLSSEYYLGMMAKEKDLVMMPGTRPYQETRAWRLGWCDDWYLTTHPMRNGQRSCRSWT</sequence>
<name>D8QIR0_SCHCM</name>
<dbReference type="Proteomes" id="UP000007431">
    <property type="component" value="Unassembled WGS sequence"/>
</dbReference>
<evidence type="ECO:0000256" key="2">
    <source>
        <dbReference type="SAM" id="Phobius"/>
    </source>
</evidence>